<accession>A0A903UAS1</accession>
<protein>
    <submittedName>
        <fullName evidence="3">Uncharacterized protein</fullName>
    </submittedName>
</protein>
<feature type="region of interest" description="Disordered" evidence="1">
    <location>
        <begin position="144"/>
        <end position="182"/>
    </location>
</feature>
<reference evidence="3" key="2">
    <citation type="submission" date="2022-10" db="UniProtKB">
        <authorList>
            <consortium name="EnsemblMetazoa"/>
        </authorList>
    </citation>
    <scope>IDENTIFICATION</scope>
    <source>
        <strain evidence="3">LVP_AGWG</strain>
    </source>
</reference>
<feature type="chain" id="PRO_5037801967" evidence="2">
    <location>
        <begin position="22"/>
        <end position="475"/>
    </location>
</feature>
<dbReference type="PANTHER" id="PTHR21398">
    <property type="entry name" value="AGAP007094-PA"/>
    <property type="match status" value="1"/>
</dbReference>
<dbReference type="Proteomes" id="UP000008820">
    <property type="component" value="Chromosome 2"/>
</dbReference>
<dbReference type="Pfam" id="PF07841">
    <property type="entry name" value="DM4_12"/>
    <property type="match status" value="1"/>
</dbReference>
<evidence type="ECO:0000313" key="4">
    <source>
        <dbReference type="Proteomes" id="UP000008820"/>
    </source>
</evidence>
<reference evidence="3 4" key="1">
    <citation type="submission" date="2017-06" db="EMBL/GenBank/DDBJ databases">
        <title>Aedes aegypti genome working group (AGWG) sequencing and assembly.</title>
        <authorList>
            <consortium name="Aedes aegypti Genome Working Group (AGWG)"/>
            <person name="Matthews B.J."/>
        </authorList>
    </citation>
    <scope>NUCLEOTIDE SEQUENCE [LARGE SCALE GENOMIC DNA]</scope>
    <source>
        <strain evidence="3 4">LVP_AGWG</strain>
    </source>
</reference>
<dbReference type="PANTHER" id="PTHR21398:SF6">
    <property type="entry name" value="AGAP007094-PA"/>
    <property type="match status" value="1"/>
</dbReference>
<proteinExistence type="predicted"/>
<sequence>MEIRWCWIAFVLLTVISHKAGTHNMAGNHPTDSADNTSSTVKSSRSRSSSSDSNSDSDSNSNKSSNPVIISDKLEKRYVAPYQPTVKTNSEDTPNELKQDVESNNNFDEIIASTEAASAKSLKKYLLKENKKYRKKYVSNDDYRQAGALNREPREAPVNEDDAEAPTTSAHKVSNESEKPHSRMKRLIWVTDDGRLALPPGTSLTIAPTIALPFVRYPPTGFLSNISISLPVTIDFDKLGLTDNQNPLGVLPPLLARSMGRAAGSILADYVSDYMRTRRRKRNAPNFSGSENFKITTNFIDGEDNEQKAPVLPDEHKHAFHGGERALLYTVVEDFIANFGLDGKACMLRAICEVHSKPVERFGLIGEVLKLFFTASLSPYSEHLDEYVSAENVGKGESGPGECFPYYKDCPKSLFQMGNNFQQRYKDEPSHESLDNNLYENEIDDIARDIRSNSRSESKDETVIQFENGVNKMAM</sequence>
<dbReference type="SMART" id="SM00718">
    <property type="entry name" value="DM4_12"/>
    <property type="match status" value="1"/>
</dbReference>
<feature type="signal peptide" evidence="2">
    <location>
        <begin position="1"/>
        <end position="21"/>
    </location>
</feature>
<evidence type="ECO:0000256" key="1">
    <source>
        <dbReference type="SAM" id="MobiDB-lite"/>
    </source>
</evidence>
<feature type="region of interest" description="Disordered" evidence="1">
    <location>
        <begin position="26"/>
        <end position="76"/>
    </location>
</feature>
<keyword evidence="2" id="KW-0732">Signal</keyword>
<dbReference type="AlphaFoldDB" id="A0A903UAS1"/>
<feature type="compositionally biased region" description="Low complexity" evidence="1">
    <location>
        <begin position="35"/>
        <end position="66"/>
    </location>
</feature>
<dbReference type="EnsemblMetazoa" id="AAEL007531-RB">
    <property type="protein sequence ID" value="AAEL007531-PB"/>
    <property type="gene ID" value="AAEL007531"/>
</dbReference>
<evidence type="ECO:0000313" key="3">
    <source>
        <dbReference type="EnsemblMetazoa" id="AAEL007531-PB"/>
    </source>
</evidence>
<gene>
    <name evidence="3" type="primary">5569275</name>
</gene>
<organism evidence="3 4">
    <name type="scientific">Aedes aegypti</name>
    <name type="common">Yellowfever mosquito</name>
    <name type="synonym">Culex aegypti</name>
    <dbReference type="NCBI Taxonomy" id="7159"/>
    <lineage>
        <taxon>Eukaryota</taxon>
        <taxon>Metazoa</taxon>
        <taxon>Ecdysozoa</taxon>
        <taxon>Arthropoda</taxon>
        <taxon>Hexapoda</taxon>
        <taxon>Insecta</taxon>
        <taxon>Pterygota</taxon>
        <taxon>Neoptera</taxon>
        <taxon>Endopterygota</taxon>
        <taxon>Diptera</taxon>
        <taxon>Nematocera</taxon>
        <taxon>Culicoidea</taxon>
        <taxon>Culicidae</taxon>
        <taxon>Culicinae</taxon>
        <taxon>Aedini</taxon>
        <taxon>Aedes</taxon>
        <taxon>Stegomyia</taxon>
    </lineage>
</organism>
<dbReference type="InterPro" id="IPR006631">
    <property type="entry name" value="DM4_12"/>
</dbReference>
<dbReference type="OrthoDB" id="6339724at2759"/>
<keyword evidence="4" id="KW-1185">Reference proteome</keyword>
<name>A0A903UAS1_AEDAE</name>
<evidence type="ECO:0000256" key="2">
    <source>
        <dbReference type="SAM" id="SignalP"/>
    </source>
</evidence>